<dbReference type="EMBL" id="AYRZ02000011">
    <property type="protein sequence ID" value="PHT68945.1"/>
    <property type="molecule type" value="Genomic_DNA"/>
</dbReference>
<dbReference type="OMA" id="RINITCW"/>
<organism evidence="2 3">
    <name type="scientific">Capsicum annuum</name>
    <name type="common">Capsicum pepper</name>
    <dbReference type="NCBI Taxonomy" id="4072"/>
    <lineage>
        <taxon>Eukaryota</taxon>
        <taxon>Viridiplantae</taxon>
        <taxon>Streptophyta</taxon>
        <taxon>Embryophyta</taxon>
        <taxon>Tracheophyta</taxon>
        <taxon>Spermatophyta</taxon>
        <taxon>Magnoliopsida</taxon>
        <taxon>eudicotyledons</taxon>
        <taxon>Gunneridae</taxon>
        <taxon>Pentapetalae</taxon>
        <taxon>asterids</taxon>
        <taxon>lamiids</taxon>
        <taxon>Solanales</taxon>
        <taxon>Solanaceae</taxon>
        <taxon>Solanoideae</taxon>
        <taxon>Capsiceae</taxon>
        <taxon>Capsicum</taxon>
    </lineage>
</organism>
<dbReference type="Pfam" id="PF22936">
    <property type="entry name" value="Pol_BBD"/>
    <property type="match status" value="1"/>
</dbReference>
<evidence type="ECO:0000313" key="3">
    <source>
        <dbReference type="Proteomes" id="UP000222542"/>
    </source>
</evidence>
<sequence length="216" mass="24056">MGEVSNLLDKGTVPDKETIIKVIKILKSRNQNKWKDTSEACQICGRHNHTALKCFYKWDYSYQATDELPQALTSVNLHNISAEDNNMYVDSGASNHMTNNSGNLIDLKNYNGPDKIIVGNGSKLDITHIGNTTKSGLKLKEVLVVPKITKNLLSVHNIAKDNSCTLEFDESDFFVKDKKTRTLLAKGSSKDGLYALEDNNLYALTASQDWKSSDNI</sequence>
<evidence type="ECO:0000259" key="1">
    <source>
        <dbReference type="Pfam" id="PF22936"/>
    </source>
</evidence>
<reference evidence="2 3" key="2">
    <citation type="journal article" date="2017" name="Genome Biol.">
        <title>New reference genome sequences of hot pepper reveal the massive evolution of plant disease-resistance genes by retroduplication.</title>
        <authorList>
            <person name="Kim S."/>
            <person name="Park J."/>
            <person name="Yeom S.I."/>
            <person name="Kim Y.M."/>
            <person name="Seo E."/>
            <person name="Kim K.T."/>
            <person name="Kim M.S."/>
            <person name="Lee J.M."/>
            <person name="Cheong K."/>
            <person name="Shin H.S."/>
            <person name="Kim S.B."/>
            <person name="Han K."/>
            <person name="Lee J."/>
            <person name="Park M."/>
            <person name="Lee H.A."/>
            <person name="Lee H.Y."/>
            <person name="Lee Y."/>
            <person name="Oh S."/>
            <person name="Lee J.H."/>
            <person name="Choi E."/>
            <person name="Choi E."/>
            <person name="Lee S.E."/>
            <person name="Jeon J."/>
            <person name="Kim H."/>
            <person name="Choi G."/>
            <person name="Song H."/>
            <person name="Lee J."/>
            <person name="Lee S.C."/>
            <person name="Kwon J.K."/>
            <person name="Lee H.Y."/>
            <person name="Koo N."/>
            <person name="Hong Y."/>
            <person name="Kim R.W."/>
            <person name="Kang W.H."/>
            <person name="Huh J.H."/>
            <person name="Kang B.C."/>
            <person name="Yang T.J."/>
            <person name="Lee Y.H."/>
            <person name="Bennetzen J.L."/>
            <person name="Choi D."/>
        </authorList>
    </citation>
    <scope>NUCLEOTIDE SEQUENCE [LARGE SCALE GENOMIC DNA]</scope>
    <source>
        <strain evidence="3">cv. CM334</strain>
    </source>
</reference>
<reference evidence="2 3" key="1">
    <citation type="journal article" date="2014" name="Nat. Genet.">
        <title>Genome sequence of the hot pepper provides insights into the evolution of pungency in Capsicum species.</title>
        <authorList>
            <person name="Kim S."/>
            <person name="Park M."/>
            <person name="Yeom S.I."/>
            <person name="Kim Y.M."/>
            <person name="Lee J.M."/>
            <person name="Lee H.A."/>
            <person name="Seo E."/>
            <person name="Choi J."/>
            <person name="Cheong K."/>
            <person name="Kim K.T."/>
            <person name="Jung K."/>
            <person name="Lee G.W."/>
            <person name="Oh S.K."/>
            <person name="Bae C."/>
            <person name="Kim S.B."/>
            <person name="Lee H.Y."/>
            <person name="Kim S.Y."/>
            <person name="Kim M.S."/>
            <person name="Kang B.C."/>
            <person name="Jo Y.D."/>
            <person name="Yang H.B."/>
            <person name="Jeong H.J."/>
            <person name="Kang W.H."/>
            <person name="Kwon J.K."/>
            <person name="Shin C."/>
            <person name="Lim J.Y."/>
            <person name="Park J.H."/>
            <person name="Huh J.H."/>
            <person name="Kim J.S."/>
            <person name="Kim B.D."/>
            <person name="Cohen O."/>
            <person name="Paran I."/>
            <person name="Suh M.C."/>
            <person name="Lee S.B."/>
            <person name="Kim Y.K."/>
            <person name="Shin Y."/>
            <person name="Noh S.J."/>
            <person name="Park J."/>
            <person name="Seo Y.S."/>
            <person name="Kwon S.Y."/>
            <person name="Kim H.A."/>
            <person name="Park J.M."/>
            <person name="Kim H.J."/>
            <person name="Choi S.B."/>
            <person name="Bosland P.W."/>
            <person name="Reeves G."/>
            <person name="Jo S.H."/>
            <person name="Lee B.W."/>
            <person name="Cho H.T."/>
            <person name="Choi H.S."/>
            <person name="Lee M.S."/>
            <person name="Yu Y."/>
            <person name="Do Choi Y."/>
            <person name="Park B.S."/>
            <person name="van Deynze A."/>
            <person name="Ashrafi H."/>
            <person name="Hill T."/>
            <person name="Kim W.T."/>
            <person name="Pai H.S."/>
            <person name="Ahn H.K."/>
            <person name="Yeam I."/>
            <person name="Giovannoni J.J."/>
            <person name="Rose J.K."/>
            <person name="Sorensen I."/>
            <person name="Lee S.J."/>
            <person name="Kim R.W."/>
            <person name="Choi I.Y."/>
            <person name="Choi B.S."/>
            <person name="Lim J.S."/>
            <person name="Lee Y.H."/>
            <person name="Choi D."/>
        </authorList>
    </citation>
    <scope>NUCLEOTIDE SEQUENCE [LARGE SCALE GENOMIC DNA]</scope>
    <source>
        <strain evidence="3">cv. CM334</strain>
    </source>
</reference>
<accession>A0A2G2YGV1</accession>
<comment type="caution">
    <text evidence="2">The sequence shown here is derived from an EMBL/GenBank/DDBJ whole genome shotgun (WGS) entry which is preliminary data.</text>
</comment>
<evidence type="ECO:0000313" key="2">
    <source>
        <dbReference type="EMBL" id="PHT68945.1"/>
    </source>
</evidence>
<dbReference type="AlphaFoldDB" id="A0A2G2YGV1"/>
<proteinExistence type="predicted"/>
<name>A0A2G2YGV1_CAPAN</name>
<protein>
    <recommendedName>
        <fullName evidence="1">Retrovirus-related Pol polyprotein from transposon TNT 1-94-like beta-barrel domain-containing protein</fullName>
    </recommendedName>
</protein>
<dbReference type="STRING" id="4072.A0A2G2YGV1"/>
<dbReference type="Proteomes" id="UP000222542">
    <property type="component" value="Unassembled WGS sequence"/>
</dbReference>
<dbReference type="InterPro" id="IPR054722">
    <property type="entry name" value="PolX-like_BBD"/>
</dbReference>
<keyword evidence="3" id="KW-1185">Reference proteome</keyword>
<gene>
    <name evidence="2" type="ORF">T459_28432</name>
</gene>
<feature type="domain" description="Retrovirus-related Pol polyprotein from transposon TNT 1-94-like beta-barrel" evidence="1">
    <location>
        <begin position="88"/>
        <end position="160"/>
    </location>
</feature>
<dbReference type="Gramene" id="PHT68945">
    <property type="protein sequence ID" value="PHT68945"/>
    <property type="gene ID" value="T459_28432"/>
</dbReference>